<evidence type="ECO:0000256" key="3">
    <source>
        <dbReference type="ARBA" id="ARBA00022692"/>
    </source>
</evidence>
<dbReference type="Proteomes" id="UP001299608">
    <property type="component" value="Unassembled WGS sequence"/>
</dbReference>
<comment type="caution">
    <text evidence="7">The sequence shown here is derived from an EMBL/GenBank/DDBJ whole genome shotgun (WGS) entry which is preliminary data.</text>
</comment>
<evidence type="ECO:0000256" key="1">
    <source>
        <dbReference type="ARBA" id="ARBA00004651"/>
    </source>
</evidence>
<reference evidence="8" key="2">
    <citation type="submission" date="2020-02" db="EMBL/GenBank/DDBJ databases">
        <authorList>
            <person name="Littmann E."/>
            <person name="Sorbara M."/>
        </authorList>
    </citation>
    <scope>NUCLEOTIDE SEQUENCE</scope>
    <source>
        <strain evidence="8">MSK.1.17</strain>
    </source>
</reference>
<proteinExistence type="predicted"/>
<feature type="transmembrane region" description="Helical" evidence="6">
    <location>
        <begin position="157"/>
        <end position="186"/>
    </location>
</feature>
<protein>
    <submittedName>
        <fullName evidence="7">ABC transporter permease</fullName>
    </submittedName>
</protein>
<evidence type="ECO:0000256" key="4">
    <source>
        <dbReference type="ARBA" id="ARBA00022989"/>
    </source>
</evidence>
<dbReference type="Pfam" id="PF02653">
    <property type="entry name" value="BPD_transp_2"/>
    <property type="match status" value="1"/>
</dbReference>
<keyword evidence="9" id="KW-1185">Reference proteome</keyword>
<evidence type="ECO:0000313" key="7">
    <source>
        <dbReference type="EMBL" id="MCG4746713.1"/>
    </source>
</evidence>
<dbReference type="CDD" id="cd06579">
    <property type="entry name" value="TM_PBP1_transp_AraH_like"/>
    <property type="match status" value="1"/>
</dbReference>
<feature type="transmembrane region" description="Helical" evidence="6">
    <location>
        <begin position="215"/>
        <end position="234"/>
    </location>
</feature>
<evidence type="ECO:0000256" key="6">
    <source>
        <dbReference type="SAM" id="Phobius"/>
    </source>
</evidence>
<feature type="transmembrane region" description="Helical" evidence="6">
    <location>
        <begin position="296"/>
        <end position="315"/>
    </location>
</feature>
<reference evidence="7" key="3">
    <citation type="submission" date="2022-01" db="EMBL/GenBank/DDBJ databases">
        <title>Collection of gut derived symbiotic bacterial strains cultured from healthy donors.</title>
        <authorList>
            <person name="Lin H."/>
            <person name="Kohout C."/>
            <person name="Waligurski E."/>
            <person name="Pamer E.G."/>
        </authorList>
    </citation>
    <scope>NUCLEOTIDE SEQUENCE</scope>
    <source>
        <strain evidence="7">DFI.6.55</strain>
    </source>
</reference>
<evidence type="ECO:0000256" key="5">
    <source>
        <dbReference type="ARBA" id="ARBA00023136"/>
    </source>
</evidence>
<dbReference type="GO" id="GO:0005886">
    <property type="term" value="C:plasma membrane"/>
    <property type="evidence" value="ECO:0007669"/>
    <property type="project" value="UniProtKB-SubCell"/>
</dbReference>
<keyword evidence="4 6" id="KW-1133">Transmembrane helix</keyword>
<dbReference type="Proteomes" id="UP000669239">
    <property type="component" value="Unassembled WGS sequence"/>
</dbReference>
<organism evidence="7 10">
    <name type="scientific">Enterocloster aldenensis</name>
    <dbReference type="NCBI Taxonomy" id="358742"/>
    <lineage>
        <taxon>Bacteria</taxon>
        <taxon>Bacillati</taxon>
        <taxon>Bacillota</taxon>
        <taxon>Clostridia</taxon>
        <taxon>Lachnospirales</taxon>
        <taxon>Lachnospiraceae</taxon>
        <taxon>Enterocloster</taxon>
    </lineage>
</organism>
<evidence type="ECO:0000256" key="2">
    <source>
        <dbReference type="ARBA" id="ARBA00022475"/>
    </source>
</evidence>
<keyword evidence="2" id="KW-1003">Cell membrane</keyword>
<keyword evidence="3 6" id="KW-0812">Transmembrane</keyword>
<dbReference type="AlphaFoldDB" id="A0AAX1SHL5"/>
<keyword evidence="5 6" id="KW-0472">Membrane</keyword>
<dbReference type="EMBL" id="JAKNGE010000017">
    <property type="protein sequence ID" value="MCG4746713.1"/>
    <property type="molecule type" value="Genomic_DNA"/>
</dbReference>
<comment type="subcellular location">
    <subcellularLocation>
        <location evidence="1">Cell membrane</location>
        <topology evidence="1">Multi-pass membrane protein</topology>
    </subcellularLocation>
</comment>
<gene>
    <name evidence="8" type="ORF">G5B36_11245</name>
    <name evidence="7" type="ORF">L0N08_14920</name>
</gene>
<evidence type="ECO:0000313" key="10">
    <source>
        <dbReference type="Proteomes" id="UP001299608"/>
    </source>
</evidence>
<feature type="transmembrane region" description="Helical" evidence="6">
    <location>
        <begin position="98"/>
        <end position="120"/>
    </location>
</feature>
<dbReference type="InterPro" id="IPR001851">
    <property type="entry name" value="ABC_transp_permease"/>
</dbReference>
<dbReference type="GO" id="GO:0022857">
    <property type="term" value="F:transmembrane transporter activity"/>
    <property type="evidence" value="ECO:0007669"/>
    <property type="project" value="InterPro"/>
</dbReference>
<feature type="transmembrane region" description="Helical" evidence="6">
    <location>
        <begin position="18"/>
        <end position="36"/>
    </location>
</feature>
<feature type="transmembrane region" description="Helical" evidence="6">
    <location>
        <begin position="48"/>
        <end position="67"/>
    </location>
</feature>
<sequence>MKNKSIQKVLNNSNFKSYSGLILVIIVVSVFMSIRSENFMTPTNILNVLRQISVYGILACGMAFAMMTGGIDLTVGSTAGVCGALVTKFVVEGNMPLVPAILIGLFVGALLGLLSGVFIAKTGIPPFIMTLGMQITLRGACYLICEGKPIGNIPDSMLSLGIGSLGGIPIPIFFMLGTFVVVGIILSRTSFGRSVYAVGGNYQAAHHSGINARRVIMYAYMISGICAALAGVILSARNASAQPTAGNAFETEAIAACAMGGVSFSGGKGAVVGIFFGALLMGIINNGMNLLYISSYWQLVVKGIIIIAAVIYSIFNSRKK</sequence>
<evidence type="ECO:0000313" key="8">
    <source>
        <dbReference type="EMBL" id="NSJ49276.1"/>
    </source>
</evidence>
<evidence type="ECO:0000313" key="9">
    <source>
        <dbReference type="Proteomes" id="UP000669239"/>
    </source>
</evidence>
<name>A0AAX1SHL5_9FIRM</name>
<dbReference type="EMBL" id="JAAITT010000013">
    <property type="protein sequence ID" value="NSJ49276.1"/>
    <property type="molecule type" value="Genomic_DNA"/>
</dbReference>
<feature type="transmembrane region" description="Helical" evidence="6">
    <location>
        <begin position="254"/>
        <end position="284"/>
    </location>
</feature>
<reference evidence="8 9" key="1">
    <citation type="journal article" date="2020" name="Cell Host Microbe">
        <title>Functional and Genomic Variation between Human-Derived Isolates of Lachnospiraceae Reveals Inter- and Intra-Species Diversity.</title>
        <authorList>
            <person name="Sorbara M.T."/>
            <person name="Littmann E.R."/>
            <person name="Fontana E."/>
            <person name="Moody T.U."/>
            <person name="Kohout C.E."/>
            <person name="Gjonbalaj M."/>
            <person name="Eaton V."/>
            <person name="Seok R."/>
            <person name="Leiner I.M."/>
            <person name="Pamer E.G."/>
        </authorList>
    </citation>
    <scope>NUCLEOTIDE SEQUENCE [LARGE SCALE GENOMIC DNA]</scope>
    <source>
        <strain evidence="8 9">MSK.1.17</strain>
    </source>
</reference>
<dbReference type="PANTHER" id="PTHR32196">
    <property type="entry name" value="ABC TRANSPORTER PERMEASE PROTEIN YPHD-RELATED-RELATED"/>
    <property type="match status" value="1"/>
</dbReference>
<accession>A0AAX1SHL5</accession>
<dbReference type="RefSeq" id="WP_117560543.1">
    <property type="nucleotide sequence ID" value="NZ_JAAITT010000013.1"/>
</dbReference>